<dbReference type="PRINTS" id="PR01040">
    <property type="entry name" value="TRNASYNTHTYR"/>
</dbReference>
<dbReference type="AlphaFoldDB" id="A0A2H0BK74"/>
<dbReference type="InterPro" id="IPR036986">
    <property type="entry name" value="S4_RNA-bd_sf"/>
</dbReference>
<accession>A0A2H0BK74</accession>
<dbReference type="InterPro" id="IPR001412">
    <property type="entry name" value="aa-tRNA-synth_I_CS"/>
</dbReference>
<dbReference type="GO" id="GO:0003723">
    <property type="term" value="F:RNA binding"/>
    <property type="evidence" value="ECO:0007669"/>
    <property type="project" value="UniProtKB-KW"/>
</dbReference>
<evidence type="ECO:0000313" key="12">
    <source>
        <dbReference type="Proteomes" id="UP000229334"/>
    </source>
</evidence>
<dbReference type="SUPFAM" id="SSF55174">
    <property type="entry name" value="Alpha-L RNA-binding motif"/>
    <property type="match status" value="1"/>
</dbReference>
<dbReference type="PROSITE" id="PS00178">
    <property type="entry name" value="AA_TRNA_LIGASE_I"/>
    <property type="match status" value="1"/>
</dbReference>
<keyword evidence="3 10" id="KW-0547">Nucleotide-binding</keyword>
<evidence type="ECO:0000256" key="3">
    <source>
        <dbReference type="ARBA" id="ARBA00022741"/>
    </source>
</evidence>
<dbReference type="Gene3D" id="1.10.240.10">
    <property type="entry name" value="Tyrosyl-Transfer RNA Synthetase"/>
    <property type="match status" value="1"/>
</dbReference>
<evidence type="ECO:0000256" key="6">
    <source>
        <dbReference type="ARBA" id="ARBA00023146"/>
    </source>
</evidence>
<evidence type="ECO:0000313" key="11">
    <source>
        <dbReference type="EMBL" id="PIP58062.1"/>
    </source>
</evidence>
<evidence type="ECO:0000256" key="4">
    <source>
        <dbReference type="ARBA" id="ARBA00022840"/>
    </source>
</evidence>
<keyword evidence="2 10" id="KW-0436">Ligase</keyword>
<dbReference type="GO" id="GO:0006437">
    <property type="term" value="P:tyrosyl-tRNA aminoacylation"/>
    <property type="evidence" value="ECO:0007669"/>
    <property type="project" value="UniProtKB-UniRule"/>
</dbReference>
<proteinExistence type="inferred from homology"/>
<dbReference type="EMBL" id="PCSX01000035">
    <property type="protein sequence ID" value="PIP58062.1"/>
    <property type="molecule type" value="Genomic_DNA"/>
</dbReference>
<dbReference type="InterPro" id="IPR002307">
    <property type="entry name" value="Tyr-tRNA-ligase"/>
</dbReference>
<comment type="similarity">
    <text evidence="10">Belongs to the class-I aminoacyl-tRNA synthetase family.</text>
</comment>
<keyword evidence="4 10" id="KW-0067">ATP-binding</keyword>
<dbReference type="PANTHER" id="PTHR11766:SF1">
    <property type="entry name" value="TYROSINE--TRNA LIGASE"/>
    <property type="match status" value="1"/>
</dbReference>
<dbReference type="PROSITE" id="PS50889">
    <property type="entry name" value="S4"/>
    <property type="match status" value="1"/>
</dbReference>
<evidence type="ECO:0000256" key="2">
    <source>
        <dbReference type="ARBA" id="ARBA00022598"/>
    </source>
</evidence>
<keyword evidence="5 10" id="KW-0648">Protein biosynthesis</keyword>
<gene>
    <name evidence="11" type="ORF">COX02_02280</name>
</gene>
<dbReference type="Gene3D" id="3.40.50.620">
    <property type="entry name" value="HUPs"/>
    <property type="match status" value="1"/>
</dbReference>
<evidence type="ECO:0000256" key="5">
    <source>
        <dbReference type="ARBA" id="ARBA00022917"/>
    </source>
</evidence>
<name>A0A2H0BK74_9BACT</name>
<keyword evidence="9" id="KW-0694">RNA-binding</keyword>
<dbReference type="PANTHER" id="PTHR11766">
    <property type="entry name" value="TYROSYL-TRNA SYNTHETASE"/>
    <property type="match status" value="1"/>
</dbReference>
<protein>
    <recommendedName>
        <fullName evidence="1 8">Tyrosine--tRNA ligase</fullName>
        <ecNumber evidence="1 8">6.1.1.1</ecNumber>
    </recommendedName>
</protein>
<dbReference type="CDD" id="cd00805">
    <property type="entry name" value="TyrRS_core"/>
    <property type="match status" value="1"/>
</dbReference>
<dbReference type="Pfam" id="PF00579">
    <property type="entry name" value="tRNA-synt_1b"/>
    <property type="match status" value="1"/>
</dbReference>
<dbReference type="InterPro" id="IPR002305">
    <property type="entry name" value="aa-tRNA-synth_Ic"/>
</dbReference>
<comment type="catalytic activity">
    <reaction evidence="7">
        <text>tRNA(Tyr) + L-tyrosine + ATP = L-tyrosyl-tRNA(Tyr) + AMP + diphosphate + H(+)</text>
        <dbReference type="Rhea" id="RHEA:10220"/>
        <dbReference type="Rhea" id="RHEA-COMP:9706"/>
        <dbReference type="Rhea" id="RHEA-COMP:9707"/>
        <dbReference type="ChEBI" id="CHEBI:15378"/>
        <dbReference type="ChEBI" id="CHEBI:30616"/>
        <dbReference type="ChEBI" id="CHEBI:33019"/>
        <dbReference type="ChEBI" id="CHEBI:58315"/>
        <dbReference type="ChEBI" id="CHEBI:78442"/>
        <dbReference type="ChEBI" id="CHEBI:78536"/>
        <dbReference type="ChEBI" id="CHEBI:456215"/>
        <dbReference type="EC" id="6.1.1.1"/>
    </reaction>
</comment>
<evidence type="ECO:0000256" key="7">
    <source>
        <dbReference type="ARBA" id="ARBA00048248"/>
    </source>
</evidence>
<organism evidence="11 12">
    <name type="scientific">Candidatus Vogelbacteria bacterium CG22_combo_CG10-13_8_21_14_all_37_9</name>
    <dbReference type="NCBI Taxonomy" id="1975046"/>
    <lineage>
        <taxon>Bacteria</taxon>
        <taxon>Candidatus Vogeliibacteriota</taxon>
    </lineage>
</organism>
<evidence type="ECO:0000256" key="8">
    <source>
        <dbReference type="NCBIfam" id="TIGR00234"/>
    </source>
</evidence>
<reference evidence="11 12" key="1">
    <citation type="submission" date="2017-09" db="EMBL/GenBank/DDBJ databases">
        <title>Depth-based differentiation of microbial function through sediment-hosted aquifers and enrichment of novel symbionts in the deep terrestrial subsurface.</title>
        <authorList>
            <person name="Probst A.J."/>
            <person name="Ladd B."/>
            <person name="Jarett J.K."/>
            <person name="Geller-Mcgrath D.E."/>
            <person name="Sieber C.M."/>
            <person name="Emerson J.B."/>
            <person name="Anantharaman K."/>
            <person name="Thomas B.C."/>
            <person name="Malmstrom R."/>
            <person name="Stieglmeier M."/>
            <person name="Klingl A."/>
            <person name="Woyke T."/>
            <person name="Ryan C.M."/>
            <person name="Banfield J.F."/>
        </authorList>
    </citation>
    <scope>NUCLEOTIDE SEQUENCE [LARGE SCALE GENOMIC DNA]</scope>
    <source>
        <strain evidence="11">CG22_combo_CG10-13_8_21_14_all_37_9</strain>
    </source>
</reference>
<comment type="caution">
    <text evidence="11">The sequence shown here is derived from an EMBL/GenBank/DDBJ whole genome shotgun (WGS) entry which is preliminary data.</text>
</comment>
<dbReference type="InterPro" id="IPR024088">
    <property type="entry name" value="Tyr-tRNA-ligase_bac-type"/>
</dbReference>
<dbReference type="Gene3D" id="3.10.290.10">
    <property type="entry name" value="RNA-binding S4 domain"/>
    <property type="match status" value="1"/>
</dbReference>
<sequence length="395" mass="44796">MKKLVSDDVLKEFTERGIANIFPSREEFLNRLKTRKPLAIFLGIDPTGDTLHLGHGAILLRLKTLQDWGHKITILIGDFTAQIGDPDGKLETRTILSEATVTANYQAYREQIGKILNLKKTKFVFNKRWLAKLNFSEIIKLASGFTVGQMIERDMFQERLKKNSPIYLHEFLYPLMQGYDSVKLGVDVEIGGNDQTFNMLMGRTMQKRLGQEKFVIAVKLLTDPTGKKMGKTEGNMVTLADSPNNMYGKVMSWPDEIIWPGFEICTNVSLVDLEKYRKQNPRDAKMALAKELVKIYYGSELAELAETYFIEAFQQKNIPEKVLTVSAKAGDLLADILVSAKLIESKSEFKRLVLGRGICLESGEPVLDLFHKVSHTAVIKIGKKRFIKIEVKQFN</sequence>
<dbReference type="InterPro" id="IPR014729">
    <property type="entry name" value="Rossmann-like_a/b/a_fold"/>
</dbReference>
<dbReference type="NCBIfam" id="TIGR00234">
    <property type="entry name" value="tyrS"/>
    <property type="match status" value="1"/>
</dbReference>
<evidence type="ECO:0000256" key="10">
    <source>
        <dbReference type="RuleBase" id="RU363036"/>
    </source>
</evidence>
<dbReference type="GO" id="GO:0005524">
    <property type="term" value="F:ATP binding"/>
    <property type="evidence" value="ECO:0007669"/>
    <property type="project" value="UniProtKB-KW"/>
</dbReference>
<dbReference type="GO" id="GO:0005829">
    <property type="term" value="C:cytosol"/>
    <property type="evidence" value="ECO:0007669"/>
    <property type="project" value="TreeGrafter"/>
</dbReference>
<dbReference type="Proteomes" id="UP000229334">
    <property type="component" value="Unassembled WGS sequence"/>
</dbReference>
<evidence type="ECO:0000256" key="9">
    <source>
        <dbReference type="PROSITE-ProRule" id="PRU00182"/>
    </source>
</evidence>
<evidence type="ECO:0000256" key="1">
    <source>
        <dbReference type="ARBA" id="ARBA00013160"/>
    </source>
</evidence>
<keyword evidence="6 10" id="KW-0030">Aminoacyl-tRNA synthetase</keyword>
<dbReference type="EC" id="6.1.1.1" evidence="1 8"/>
<dbReference type="GO" id="GO:0004831">
    <property type="term" value="F:tyrosine-tRNA ligase activity"/>
    <property type="evidence" value="ECO:0007669"/>
    <property type="project" value="UniProtKB-UniRule"/>
</dbReference>
<dbReference type="SUPFAM" id="SSF52374">
    <property type="entry name" value="Nucleotidylyl transferase"/>
    <property type="match status" value="1"/>
</dbReference>